<protein>
    <submittedName>
        <fullName evidence="1">Uncharacterized protein</fullName>
    </submittedName>
</protein>
<evidence type="ECO:0000313" key="1">
    <source>
        <dbReference type="EMBL" id="TWU48597.1"/>
    </source>
</evidence>
<dbReference type="RefSeq" id="WP_146460039.1">
    <property type="nucleotide sequence ID" value="NZ_SJPW01000006.1"/>
</dbReference>
<sequence>MLQPIPVPENVLEYVLSREAARLLDDADVRITDFTRRQRPAIENFVVCDFRLVDAALAWIDDADLACGQRFCEWGSGFGVVAMLAGLRGWESCGIEVEPALIDQAHDLAEDHDIDVQFAAGSFIPEGADELLDFVEDISHIDTDCPSGYDELDTDIADFDLFFAFPWPGEHGFWEAVFERYAATNALLLTYHGIESIKLQRKVS</sequence>
<accession>A0A5C6EKI3</accession>
<dbReference type="Gene3D" id="3.40.50.150">
    <property type="entry name" value="Vaccinia Virus protein VP39"/>
    <property type="match status" value="1"/>
</dbReference>
<dbReference type="EMBL" id="SJPW01000006">
    <property type="protein sequence ID" value="TWU48597.1"/>
    <property type="molecule type" value="Genomic_DNA"/>
</dbReference>
<dbReference type="OrthoDB" id="283520at2"/>
<dbReference type="InterPro" id="IPR029063">
    <property type="entry name" value="SAM-dependent_MTases_sf"/>
</dbReference>
<dbReference type="Proteomes" id="UP000318288">
    <property type="component" value="Unassembled WGS sequence"/>
</dbReference>
<gene>
    <name evidence="1" type="ORF">Poly51_44980</name>
</gene>
<keyword evidence="2" id="KW-1185">Reference proteome</keyword>
<comment type="caution">
    <text evidence="1">The sequence shown here is derived from an EMBL/GenBank/DDBJ whole genome shotgun (WGS) entry which is preliminary data.</text>
</comment>
<organism evidence="1 2">
    <name type="scientific">Rubripirellula tenax</name>
    <dbReference type="NCBI Taxonomy" id="2528015"/>
    <lineage>
        <taxon>Bacteria</taxon>
        <taxon>Pseudomonadati</taxon>
        <taxon>Planctomycetota</taxon>
        <taxon>Planctomycetia</taxon>
        <taxon>Pirellulales</taxon>
        <taxon>Pirellulaceae</taxon>
        <taxon>Rubripirellula</taxon>
    </lineage>
</organism>
<proteinExistence type="predicted"/>
<reference evidence="1 2" key="1">
    <citation type="submission" date="2019-02" db="EMBL/GenBank/DDBJ databases">
        <title>Deep-cultivation of Planctomycetes and their phenomic and genomic characterization uncovers novel biology.</title>
        <authorList>
            <person name="Wiegand S."/>
            <person name="Jogler M."/>
            <person name="Boedeker C."/>
            <person name="Pinto D."/>
            <person name="Vollmers J."/>
            <person name="Rivas-Marin E."/>
            <person name="Kohn T."/>
            <person name="Peeters S.H."/>
            <person name="Heuer A."/>
            <person name="Rast P."/>
            <person name="Oberbeckmann S."/>
            <person name="Bunk B."/>
            <person name="Jeske O."/>
            <person name="Meyerdierks A."/>
            <person name="Storesund J.E."/>
            <person name="Kallscheuer N."/>
            <person name="Luecker S."/>
            <person name="Lage O.M."/>
            <person name="Pohl T."/>
            <person name="Merkel B.J."/>
            <person name="Hornburger P."/>
            <person name="Mueller R.-W."/>
            <person name="Bruemmer F."/>
            <person name="Labrenz M."/>
            <person name="Spormann A.M."/>
            <person name="Op Den Camp H."/>
            <person name="Overmann J."/>
            <person name="Amann R."/>
            <person name="Jetten M.S.M."/>
            <person name="Mascher T."/>
            <person name="Medema M.H."/>
            <person name="Devos D.P."/>
            <person name="Kaster A.-K."/>
            <person name="Ovreas L."/>
            <person name="Rohde M."/>
            <person name="Galperin M.Y."/>
            <person name="Jogler C."/>
        </authorList>
    </citation>
    <scope>NUCLEOTIDE SEQUENCE [LARGE SCALE GENOMIC DNA]</scope>
    <source>
        <strain evidence="1 2">Poly51</strain>
    </source>
</reference>
<dbReference type="AlphaFoldDB" id="A0A5C6EKI3"/>
<name>A0A5C6EKI3_9BACT</name>
<evidence type="ECO:0000313" key="2">
    <source>
        <dbReference type="Proteomes" id="UP000318288"/>
    </source>
</evidence>
<dbReference type="SUPFAM" id="SSF53335">
    <property type="entry name" value="S-adenosyl-L-methionine-dependent methyltransferases"/>
    <property type="match status" value="1"/>
</dbReference>